<accession>A0A182NXS8</accession>
<dbReference type="EnsemblMetazoa" id="ADIR014648-RA">
    <property type="protein sequence ID" value="ADIR014648-PA"/>
    <property type="gene ID" value="ADIR014648"/>
</dbReference>
<dbReference type="VEuPathDB" id="VectorBase:ADIR014648"/>
<dbReference type="AlphaFoldDB" id="A0A182NXS8"/>
<sequence length="71" mass="8081">FTSRPGRILWRRSNVPLELTLRAQAYRCPGAFGTASKVSTQVFYADWNKKKSHWFAPIGFLLKSAHACIVK</sequence>
<dbReference type="Proteomes" id="UP000075884">
    <property type="component" value="Unassembled WGS sequence"/>
</dbReference>
<name>A0A182NXS8_9DIPT</name>
<evidence type="ECO:0000313" key="1">
    <source>
        <dbReference type="EnsemblMetazoa" id="ADIR014648-PA"/>
    </source>
</evidence>
<reference evidence="1" key="2">
    <citation type="submission" date="2020-05" db="UniProtKB">
        <authorList>
            <consortium name="EnsemblMetazoa"/>
        </authorList>
    </citation>
    <scope>IDENTIFICATION</scope>
    <source>
        <strain evidence="1">WRAIR2</strain>
    </source>
</reference>
<protein>
    <submittedName>
        <fullName evidence="1">Uncharacterized protein</fullName>
    </submittedName>
</protein>
<organism evidence="1 2">
    <name type="scientific">Anopheles dirus</name>
    <dbReference type="NCBI Taxonomy" id="7168"/>
    <lineage>
        <taxon>Eukaryota</taxon>
        <taxon>Metazoa</taxon>
        <taxon>Ecdysozoa</taxon>
        <taxon>Arthropoda</taxon>
        <taxon>Hexapoda</taxon>
        <taxon>Insecta</taxon>
        <taxon>Pterygota</taxon>
        <taxon>Neoptera</taxon>
        <taxon>Endopterygota</taxon>
        <taxon>Diptera</taxon>
        <taxon>Nematocera</taxon>
        <taxon>Culicoidea</taxon>
        <taxon>Culicidae</taxon>
        <taxon>Anophelinae</taxon>
        <taxon>Anopheles</taxon>
    </lineage>
</organism>
<reference evidence="2" key="1">
    <citation type="submission" date="2013-03" db="EMBL/GenBank/DDBJ databases">
        <title>The Genome Sequence of Anopheles dirus WRAIR2.</title>
        <authorList>
            <consortium name="The Broad Institute Genomics Platform"/>
            <person name="Neafsey D.E."/>
            <person name="Walton C."/>
            <person name="Walker B."/>
            <person name="Young S.K."/>
            <person name="Zeng Q."/>
            <person name="Gargeya S."/>
            <person name="Fitzgerald M."/>
            <person name="Haas B."/>
            <person name="Abouelleil A."/>
            <person name="Allen A.W."/>
            <person name="Alvarado L."/>
            <person name="Arachchi H.M."/>
            <person name="Berlin A.M."/>
            <person name="Chapman S.B."/>
            <person name="Gainer-Dewar J."/>
            <person name="Goldberg J."/>
            <person name="Griggs A."/>
            <person name="Gujja S."/>
            <person name="Hansen M."/>
            <person name="Howarth C."/>
            <person name="Imamovic A."/>
            <person name="Ireland A."/>
            <person name="Larimer J."/>
            <person name="McCowan C."/>
            <person name="Murphy C."/>
            <person name="Pearson M."/>
            <person name="Poon T.W."/>
            <person name="Priest M."/>
            <person name="Roberts A."/>
            <person name="Saif S."/>
            <person name="Shea T."/>
            <person name="Sisk P."/>
            <person name="Sykes S."/>
            <person name="Wortman J."/>
            <person name="Nusbaum C."/>
            <person name="Birren B."/>
        </authorList>
    </citation>
    <scope>NUCLEOTIDE SEQUENCE [LARGE SCALE GENOMIC DNA]</scope>
    <source>
        <strain evidence="2">WRAIR2</strain>
    </source>
</reference>
<evidence type="ECO:0000313" key="2">
    <source>
        <dbReference type="Proteomes" id="UP000075884"/>
    </source>
</evidence>
<proteinExistence type="predicted"/>
<keyword evidence="2" id="KW-1185">Reference proteome</keyword>